<gene>
    <name evidence="2" type="ORF">H7F51_08985</name>
</gene>
<feature type="domain" description="PilZ" evidence="1">
    <location>
        <begin position="9"/>
        <end position="85"/>
    </location>
</feature>
<sequence>MRHDDDEMRRSVRLTLALPARCRSLNGFAQEVVIRDISVEGCRLISHSLSISPQAKVVIRPTGLEGLCGTVRWICGHEAGIEFDSPLYLPVVEHLHNRFASFLPPVVPFHRSGLRSLAA</sequence>
<dbReference type="RefSeq" id="WP_185663923.1">
    <property type="nucleotide sequence ID" value="NZ_JACLAW010000006.1"/>
</dbReference>
<dbReference type="GO" id="GO:0035438">
    <property type="term" value="F:cyclic-di-GMP binding"/>
    <property type="evidence" value="ECO:0007669"/>
    <property type="project" value="InterPro"/>
</dbReference>
<organism evidence="2 3">
    <name type="scientific">Novosphingobium flavum</name>
    <dbReference type="NCBI Taxonomy" id="1778672"/>
    <lineage>
        <taxon>Bacteria</taxon>
        <taxon>Pseudomonadati</taxon>
        <taxon>Pseudomonadota</taxon>
        <taxon>Alphaproteobacteria</taxon>
        <taxon>Sphingomonadales</taxon>
        <taxon>Sphingomonadaceae</taxon>
        <taxon>Novosphingobium</taxon>
    </lineage>
</organism>
<comment type="caution">
    <text evidence="2">The sequence shown here is derived from an EMBL/GenBank/DDBJ whole genome shotgun (WGS) entry which is preliminary data.</text>
</comment>
<dbReference type="Pfam" id="PF07238">
    <property type="entry name" value="PilZ"/>
    <property type="match status" value="1"/>
</dbReference>
<protein>
    <submittedName>
        <fullName evidence="2">PilZ domain-containing protein</fullName>
    </submittedName>
</protein>
<dbReference type="InterPro" id="IPR009875">
    <property type="entry name" value="PilZ_domain"/>
</dbReference>
<evidence type="ECO:0000313" key="2">
    <source>
        <dbReference type="EMBL" id="MBC2665658.1"/>
    </source>
</evidence>
<evidence type="ECO:0000313" key="3">
    <source>
        <dbReference type="Proteomes" id="UP000566813"/>
    </source>
</evidence>
<dbReference type="EMBL" id="JACLAW010000006">
    <property type="protein sequence ID" value="MBC2665658.1"/>
    <property type="molecule type" value="Genomic_DNA"/>
</dbReference>
<name>A0A7X1FRJ9_9SPHN</name>
<keyword evidence="3" id="KW-1185">Reference proteome</keyword>
<dbReference type="Proteomes" id="UP000566813">
    <property type="component" value="Unassembled WGS sequence"/>
</dbReference>
<proteinExistence type="predicted"/>
<evidence type="ECO:0000259" key="1">
    <source>
        <dbReference type="Pfam" id="PF07238"/>
    </source>
</evidence>
<dbReference type="AlphaFoldDB" id="A0A7X1FRJ9"/>
<reference evidence="2 3" key="1">
    <citation type="submission" date="2020-08" db="EMBL/GenBank/DDBJ databases">
        <title>The genome sequence of type strain Novosphingobium flavum NBRC 111647.</title>
        <authorList>
            <person name="Liu Y."/>
        </authorList>
    </citation>
    <scope>NUCLEOTIDE SEQUENCE [LARGE SCALE GENOMIC DNA]</scope>
    <source>
        <strain evidence="2 3">NBRC 111647</strain>
    </source>
</reference>
<accession>A0A7X1FRJ9</accession>
<dbReference type="SUPFAM" id="SSF141371">
    <property type="entry name" value="PilZ domain-like"/>
    <property type="match status" value="1"/>
</dbReference>